<dbReference type="PATRIC" id="fig|452652.3.peg.1217"/>
<dbReference type="SUPFAM" id="SSF52540">
    <property type="entry name" value="P-loop containing nucleoside triphosphate hydrolases"/>
    <property type="match status" value="1"/>
</dbReference>
<dbReference type="eggNOG" id="COG5635">
    <property type="taxonomic scope" value="Bacteria"/>
</dbReference>
<name>E4N772_KITSK</name>
<proteinExistence type="predicted"/>
<dbReference type="AlphaFoldDB" id="E4N772"/>
<gene>
    <name evidence="1" type="ordered locus">KSE_12200</name>
</gene>
<evidence type="ECO:0000313" key="2">
    <source>
        <dbReference type="Proteomes" id="UP000007076"/>
    </source>
</evidence>
<organism evidence="1 2">
    <name type="scientific">Kitasatospora setae (strain ATCC 33774 / DSM 43861 / JCM 3304 / KCC A-0304 / NBRC 14216 / KM-6054)</name>
    <name type="common">Streptomyces setae</name>
    <dbReference type="NCBI Taxonomy" id="452652"/>
    <lineage>
        <taxon>Bacteria</taxon>
        <taxon>Bacillati</taxon>
        <taxon>Actinomycetota</taxon>
        <taxon>Actinomycetes</taxon>
        <taxon>Kitasatosporales</taxon>
        <taxon>Streptomycetaceae</taxon>
        <taxon>Kitasatospora</taxon>
    </lineage>
</organism>
<evidence type="ECO:0000313" key="1">
    <source>
        <dbReference type="EMBL" id="BAJ27053.1"/>
    </source>
</evidence>
<keyword evidence="2" id="KW-1185">Reference proteome</keyword>
<protein>
    <recommendedName>
        <fullName evidence="3">NACHT domain-containing protein</fullName>
    </recommendedName>
</protein>
<dbReference type="EMBL" id="AP010968">
    <property type="protein sequence ID" value="BAJ27053.1"/>
    <property type="molecule type" value="Genomic_DNA"/>
</dbReference>
<dbReference type="STRING" id="452652.KSE_12200"/>
<dbReference type="Gene3D" id="3.40.50.300">
    <property type="entry name" value="P-loop containing nucleotide triphosphate hydrolases"/>
    <property type="match status" value="1"/>
</dbReference>
<dbReference type="HOGENOM" id="CLU_269466_0_0_11"/>
<sequence length="1167" mass="129333">MAELTGKYRYEQLGEKPFQELCCALLAHALPGIRCFPVGHSDGGRDALLPLPDGKSAVYQVKWTGKPLQDPVRWLTAAVREERANISRLVAEGATAYHLLTSVSGTAVPGRGTIDRLDTELARYSAEFGIPMTVWWRSDLDARLDAAPDELKWSYSAMLSGHDLLRSLRVDDQPDSALRELIRKAVATQWEEDSKVKFKQAELTSHDLVDLFVDVEAVRLGSYRPLEENDKLGGAAAYLMNPAQPFALVRGAPGQGKSTLGQYLCQVHRAALLDRSAPGLATLPPGAARRVPLRVDLRDYAAWLEGEDPLRAQPQFEPTRSLEGFLAYLLRALSGGHPVDVPTVGRLLARSPFLLVLDGLDEVARPEVRSTAVKQIEDFCSRLPRDVPAPQILLTTRPNAAGLAEPSGELFETIELSRLRPELRAAYLQKWATARAVSERDRRELEAVFQQRSAEPHISQLADNPMQLTILLHLLHRRGVSVPTTRTELYTSYLETFLDREAEKSPQVADHRADLEEITAFLGWRLQADAERQGADGRMAWKKLQRTIQHYLVDTEKPHVDIDTLFTAVTERVWALTSKVQGTFEFDIQPMREYFAARFLSAFAGADRRDFDSGQVLRELVRRPYWSEVARFYAGFARPNELAGLADVLAEEKETSETPLQALMLACSLLADGVFSARPRVQRRVVDLFLDDLGFCLLDAQLHLGPDLPMIPPDRGGRELSRALLEAVEQDPYALLAGSRALFASWHLTASSDFEDWWSDRLRAAAGGDDEKRWLYLGAYSGVDNPRPIGDLPLLSSGDLAAASEAMSAGLYAAEGSAIEALMVRAVLAGHQTASIPEGANTATDLLRVLLPHFSFGALPISRSKPERPWQRLVDRDERLAAVRSAIPPKGQPNWGDLAQALGSVFGPCWLAAEAAVIAAVLGPSPAPGAPRTEPFGPRTDYRALIHHLDRHRNAPEWWAEQFDRHRDPLSRATWALALVIAGDPLVSIGLLDLLDQAVTALPSVETGILLRTVSTIVRRLLGKRPRPQNAPKTVGRTSPVTTLLLALSRPDERVGMLRRLSTEQLAALSRFDVAAPSISTVLVERLDGLAPDRVRAVIRPLVRETERWYPETFPERHVALAELRRDILDHPGEYSRDWLLTTQEMPSAALPHLAEVAAAESWFDFE</sequence>
<reference evidence="1 2" key="1">
    <citation type="journal article" date="2010" name="DNA Res.">
        <title>Genome sequence of Kitasatospora setae NBRC 14216T: an evolutionary snapshot of the family Streptomycetaceae.</title>
        <authorList>
            <person name="Ichikawa N."/>
            <person name="Oguchi A."/>
            <person name="Ikeda H."/>
            <person name="Ishikawa J."/>
            <person name="Kitani S."/>
            <person name="Watanabe Y."/>
            <person name="Nakamura S."/>
            <person name="Katano Y."/>
            <person name="Kishi E."/>
            <person name="Sasagawa M."/>
            <person name="Ankai A."/>
            <person name="Fukui S."/>
            <person name="Hashimoto Y."/>
            <person name="Kamata S."/>
            <person name="Otoguro M."/>
            <person name="Tanikawa S."/>
            <person name="Nihira T."/>
            <person name="Horinouchi S."/>
            <person name="Ohnishi Y."/>
            <person name="Hayakawa M."/>
            <person name="Kuzuyama T."/>
            <person name="Arisawa A."/>
            <person name="Nomoto F."/>
            <person name="Miura H."/>
            <person name="Takahashi Y."/>
            <person name="Fujita N."/>
        </authorList>
    </citation>
    <scope>NUCLEOTIDE SEQUENCE [LARGE SCALE GENOMIC DNA]</scope>
    <source>
        <strain evidence="2">ATCC 33774 / DSM 43861 / JCM 3304 / KCC A-0304 / NBRC 14216 / KM-6054</strain>
    </source>
</reference>
<dbReference type="KEGG" id="ksk:KSE_12200"/>
<dbReference type="RefSeq" id="WP_014134371.1">
    <property type="nucleotide sequence ID" value="NC_016109.1"/>
</dbReference>
<dbReference type="InterPro" id="IPR027417">
    <property type="entry name" value="P-loop_NTPase"/>
</dbReference>
<evidence type="ECO:0008006" key="3">
    <source>
        <dbReference type="Google" id="ProtNLM"/>
    </source>
</evidence>
<dbReference type="Proteomes" id="UP000007076">
    <property type="component" value="Chromosome"/>
</dbReference>
<accession>E4N772</accession>